<dbReference type="AlphaFoldDB" id="A0A1X2G615"/>
<dbReference type="PANTHER" id="PTHR43591">
    <property type="entry name" value="METHYLTRANSFERASE"/>
    <property type="match status" value="1"/>
</dbReference>
<feature type="region of interest" description="Disordered" evidence="1">
    <location>
        <begin position="1"/>
        <end position="47"/>
    </location>
</feature>
<gene>
    <name evidence="3" type="ORF">DM01DRAFT_1410713</name>
</gene>
<evidence type="ECO:0000313" key="4">
    <source>
        <dbReference type="Proteomes" id="UP000242146"/>
    </source>
</evidence>
<feature type="domain" description="Methyltransferase type 11" evidence="2">
    <location>
        <begin position="95"/>
        <end position="174"/>
    </location>
</feature>
<dbReference type="GO" id="GO:0032259">
    <property type="term" value="P:methylation"/>
    <property type="evidence" value="ECO:0007669"/>
    <property type="project" value="UniProtKB-KW"/>
</dbReference>
<dbReference type="STRING" id="101127.A0A1X2G615"/>
<dbReference type="Gene3D" id="3.40.50.150">
    <property type="entry name" value="Vaccinia Virus protein VP39"/>
    <property type="match status" value="1"/>
</dbReference>
<dbReference type="CDD" id="cd02440">
    <property type="entry name" value="AdoMet_MTases"/>
    <property type="match status" value="1"/>
</dbReference>
<dbReference type="GO" id="GO:0008757">
    <property type="term" value="F:S-adenosylmethionine-dependent methyltransferase activity"/>
    <property type="evidence" value="ECO:0007669"/>
    <property type="project" value="InterPro"/>
</dbReference>
<dbReference type="PANTHER" id="PTHR43591:SF105">
    <property type="entry name" value="METHYLTRANSFERASE DOMAIN-CONTAINING PROTEIN-RELATED"/>
    <property type="match status" value="1"/>
</dbReference>
<dbReference type="InterPro" id="IPR013216">
    <property type="entry name" value="Methyltransf_11"/>
</dbReference>
<name>A0A1X2G615_9FUNG</name>
<accession>A0A1X2G615</accession>
<feature type="compositionally biased region" description="Polar residues" evidence="1">
    <location>
        <begin position="28"/>
        <end position="47"/>
    </location>
</feature>
<keyword evidence="3" id="KW-0808">Transferase</keyword>
<proteinExistence type="predicted"/>
<dbReference type="OrthoDB" id="2013972at2759"/>
<dbReference type="Pfam" id="PF08241">
    <property type="entry name" value="Methyltransf_11"/>
    <property type="match status" value="1"/>
</dbReference>
<sequence>MGTSVSRLQRKPSSLLPVQEKECDIDRSTLTTSSQHSDPPTSLENSNYWLPKTYEEQDRLMGQHFAIKELFGGNVLQNAARVLPLDEGVMVLDEMATDYPNCEVYGIDIYPTYPQTIRPPNSVFMLADAIDGLPFADNSFDLVQVRLMVAAFKVEDWPRVIADCVRILKPGGVLQMIEPDYRDSGGGACQLLVRTLIQVCEQRGQNPRIGSCLETLMRRAGLLILDRMARELDHAHGGKLVAEWTYDWRSIAATSRPLFEQTIGLSGDKYTAFLKDIEPSMKQYHFKSFGYAVTGRKPMVL</sequence>
<dbReference type="EMBL" id="MCGT01000039">
    <property type="protein sequence ID" value="ORX46043.1"/>
    <property type="molecule type" value="Genomic_DNA"/>
</dbReference>
<reference evidence="3 4" key="1">
    <citation type="submission" date="2016-07" db="EMBL/GenBank/DDBJ databases">
        <title>Pervasive Adenine N6-methylation of Active Genes in Fungi.</title>
        <authorList>
            <consortium name="DOE Joint Genome Institute"/>
            <person name="Mondo S.J."/>
            <person name="Dannebaum R.O."/>
            <person name="Kuo R.C."/>
            <person name="Labutti K."/>
            <person name="Haridas S."/>
            <person name="Kuo A."/>
            <person name="Salamov A."/>
            <person name="Ahrendt S.R."/>
            <person name="Lipzen A."/>
            <person name="Sullivan W."/>
            <person name="Andreopoulos W.B."/>
            <person name="Clum A."/>
            <person name="Lindquist E."/>
            <person name="Daum C."/>
            <person name="Ramamoorthy G.K."/>
            <person name="Gryganskyi A."/>
            <person name="Culley D."/>
            <person name="Magnuson J.K."/>
            <person name="James T.Y."/>
            <person name="O'Malley M.A."/>
            <person name="Stajich J.E."/>
            <person name="Spatafora J.W."/>
            <person name="Visel A."/>
            <person name="Grigoriev I.V."/>
        </authorList>
    </citation>
    <scope>NUCLEOTIDE SEQUENCE [LARGE SCALE GENOMIC DNA]</scope>
    <source>
        <strain evidence="3 4">NRRL 3301</strain>
    </source>
</reference>
<keyword evidence="4" id="KW-1185">Reference proteome</keyword>
<dbReference type="SUPFAM" id="SSF53335">
    <property type="entry name" value="S-adenosyl-L-methionine-dependent methyltransferases"/>
    <property type="match status" value="1"/>
</dbReference>
<dbReference type="InterPro" id="IPR029063">
    <property type="entry name" value="SAM-dependent_MTases_sf"/>
</dbReference>
<protein>
    <submittedName>
        <fullName evidence="3">S-adenosyl-L-methionine-dependent methyltransferase</fullName>
    </submittedName>
</protein>
<organism evidence="3 4">
    <name type="scientific">Hesseltinella vesiculosa</name>
    <dbReference type="NCBI Taxonomy" id="101127"/>
    <lineage>
        <taxon>Eukaryota</taxon>
        <taxon>Fungi</taxon>
        <taxon>Fungi incertae sedis</taxon>
        <taxon>Mucoromycota</taxon>
        <taxon>Mucoromycotina</taxon>
        <taxon>Mucoromycetes</taxon>
        <taxon>Mucorales</taxon>
        <taxon>Cunninghamellaceae</taxon>
        <taxon>Hesseltinella</taxon>
    </lineage>
</organism>
<evidence type="ECO:0000259" key="2">
    <source>
        <dbReference type="Pfam" id="PF08241"/>
    </source>
</evidence>
<dbReference type="Proteomes" id="UP000242146">
    <property type="component" value="Unassembled WGS sequence"/>
</dbReference>
<comment type="caution">
    <text evidence="3">The sequence shown here is derived from an EMBL/GenBank/DDBJ whole genome shotgun (WGS) entry which is preliminary data.</text>
</comment>
<evidence type="ECO:0000313" key="3">
    <source>
        <dbReference type="EMBL" id="ORX46043.1"/>
    </source>
</evidence>
<keyword evidence="3" id="KW-0489">Methyltransferase</keyword>
<evidence type="ECO:0000256" key="1">
    <source>
        <dbReference type="SAM" id="MobiDB-lite"/>
    </source>
</evidence>